<accession>A0A2P6NXM2</accession>
<gene>
    <name evidence="1" type="ORF">PROFUN_02803</name>
</gene>
<evidence type="ECO:0000313" key="1">
    <source>
        <dbReference type="EMBL" id="PRP88707.1"/>
    </source>
</evidence>
<protein>
    <submittedName>
        <fullName evidence="1">Uncharacterized protein</fullName>
    </submittedName>
</protein>
<keyword evidence="2" id="KW-1185">Reference proteome</keyword>
<dbReference type="AlphaFoldDB" id="A0A2P6NXM2"/>
<proteinExistence type="predicted"/>
<name>A0A2P6NXM2_9EUKA</name>
<sequence length="62" mass="7021">MHSELASDVALFHPALCFAGQIRVPGERSEISDRTQRKKRVFISKDIIPLDHECLISFANII</sequence>
<dbReference type="InParanoid" id="A0A2P6NXM2"/>
<dbReference type="Proteomes" id="UP000241769">
    <property type="component" value="Unassembled WGS sequence"/>
</dbReference>
<organism evidence="1 2">
    <name type="scientific">Planoprotostelium fungivorum</name>
    <dbReference type="NCBI Taxonomy" id="1890364"/>
    <lineage>
        <taxon>Eukaryota</taxon>
        <taxon>Amoebozoa</taxon>
        <taxon>Evosea</taxon>
        <taxon>Variosea</taxon>
        <taxon>Cavosteliida</taxon>
        <taxon>Cavosteliaceae</taxon>
        <taxon>Planoprotostelium</taxon>
    </lineage>
</organism>
<reference evidence="1 2" key="1">
    <citation type="journal article" date="2018" name="Genome Biol. Evol.">
        <title>Multiple Roots of Fruiting Body Formation in Amoebozoa.</title>
        <authorList>
            <person name="Hillmann F."/>
            <person name="Forbes G."/>
            <person name="Novohradska S."/>
            <person name="Ferling I."/>
            <person name="Riege K."/>
            <person name="Groth M."/>
            <person name="Westermann M."/>
            <person name="Marz M."/>
            <person name="Spaller T."/>
            <person name="Winckler T."/>
            <person name="Schaap P."/>
            <person name="Glockner G."/>
        </authorList>
    </citation>
    <scope>NUCLEOTIDE SEQUENCE [LARGE SCALE GENOMIC DNA]</scope>
    <source>
        <strain evidence="1 2">Jena</strain>
    </source>
</reference>
<comment type="caution">
    <text evidence="1">The sequence shown here is derived from an EMBL/GenBank/DDBJ whole genome shotgun (WGS) entry which is preliminary data.</text>
</comment>
<dbReference type="EMBL" id="MDYQ01000008">
    <property type="protein sequence ID" value="PRP88707.1"/>
    <property type="molecule type" value="Genomic_DNA"/>
</dbReference>
<evidence type="ECO:0000313" key="2">
    <source>
        <dbReference type="Proteomes" id="UP000241769"/>
    </source>
</evidence>